<feature type="chain" id="PRO_5043683684" description="Outer membrane protein beta-barrel domain-containing protein" evidence="2">
    <location>
        <begin position="30"/>
        <end position="131"/>
    </location>
</feature>
<dbReference type="EMBL" id="AP023081">
    <property type="protein sequence ID" value="BCD83698.1"/>
    <property type="molecule type" value="Genomic_DNA"/>
</dbReference>
<keyword evidence="5" id="KW-1185">Reference proteome</keyword>
<reference evidence="4" key="2">
    <citation type="submission" date="2023-08" db="EMBL/GenBank/DDBJ databases">
        <title>Increased levels of nutrients transform a symbiont into a lethal pathobiont.</title>
        <authorList>
            <person name="Lachnit T."/>
            <person name="Ulrich L."/>
            <person name="Willmer F.M."/>
            <person name="Hasenbein T."/>
            <person name="Steiner L.X."/>
            <person name="Wolters M."/>
            <person name="Herbst E.M."/>
            <person name="Deines P."/>
        </authorList>
    </citation>
    <scope>NUCLEOTIDE SEQUENCE</scope>
    <source>
        <strain evidence="4">T3</strain>
    </source>
</reference>
<evidence type="ECO:0000313" key="3">
    <source>
        <dbReference type="EMBL" id="BCD83698.1"/>
    </source>
</evidence>
<dbReference type="Proteomes" id="UP001064896">
    <property type="component" value="Chromosome"/>
</dbReference>
<feature type="region of interest" description="Disordered" evidence="1">
    <location>
        <begin position="110"/>
        <end position="131"/>
    </location>
</feature>
<accession>A0AAU7Y0E6</accession>
<keyword evidence="2" id="KW-0732">Signal</keyword>
<evidence type="ECO:0000313" key="4">
    <source>
        <dbReference type="EMBL" id="XBY62386.1"/>
    </source>
</evidence>
<proteinExistence type="predicted"/>
<feature type="signal peptide" evidence="2">
    <location>
        <begin position="1"/>
        <end position="29"/>
    </location>
</feature>
<sequence length="131" mass="13547">MSRRIDFGRRAMSVAAWAVLLSMGGAAQASDIGFGVGVSYVFGGGVAAGVKAFSDDQDNEMVGSVGLDYLFASSAFRPNIGVAYQGEGYFSGGDVGYNLQTQALDFGAGAGWSNSDDDHSESAPEEPVFIP</sequence>
<evidence type="ECO:0008006" key="6">
    <source>
        <dbReference type="Google" id="ProtNLM"/>
    </source>
</evidence>
<evidence type="ECO:0000256" key="1">
    <source>
        <dbReference type="SAM" id="MobiDB-lite"/>
    </source>
</evidence>
<reference evidence="3" key="1">
    <citation type="submission" date="2020-05" db="EMBL/GenBank/DDBJ databases">
        <title>Complete genome sequence of Pseudomonas sp. Sm006.</title>
        <authorList>
            <person name="Takeuchi K."/>
            <person name="Someya N."/>
        </authorList>
    </citation>
    <scope>NUCLEOTIDE SEQUENCE</scope>
    <source>
        <strain evidence="3">Sm006</strain>
    </source>
</reference>
<evidence type="ECO:0000313" key="5">
    <source>
        <dbReference type="Proteomes" id="UP001064896"/>
    </source>
</evidence>
<evidence type="ECO:0000256" key="2">
    <source>
        <dbReference type="SAM" id="SignalP"/>
    </source>
</evidence>
<dbReference type="AlphaFoldDB" id="A0AAU7Y0E6"/>
<organism evidence="4">
    <name type="scientific">Pseudomonas solani</name>
    <dbReference type="NCBI Taxonomy" id="2731552"/>
    <lineage>
        <taxon>Bacteria</taxon>
        <taxon>Pseudomonadati</taxon>
        <taxon>Pseudomonadota</taxon>
        <taxon>Gammaproteobacteria</taxon>
        <taxon>Pseudomonadales</taxon>
        <taxon>Pseudomonadaceae</taxon>
        <taxon>Pseudomonas</taxon>
    </lineage>
</organism>
<gene>
    <name evidence="4" type="ORF">ABS648_20835</name>
    <name evidence="3" type="ORF">PSm6_01050</name>
</gene>
<name>A0AAU7Y0E6_9PSED</name>
<dbReference type="EMBL" id="CP158373">
    <property type="protein sequence ID" value="XBY62386.1"/>
    <property type="molecule type" value="Genomic_DNA"/>
</dbReference>
<dbReference type="RefSeq" id="WP_021216956.1">
    <property type="nucleotide sequence ID" value="NZ_AP023081.1"/>
</dbReference>
<protein>
    <recommendedName>
        <fullName evidence="6">Outer membrane protein beta-barrel domain-containing protein</fullName>
    </recommendedName>
</protein>